<keyword evidence="12" id="KW-1133">Transmembrane helix</keyword>
<keyword evidence="4" id="KW-0813">Transport</keyword>
<dbReference type="InterPro" id="IPR006068">
    <property type="entry name" value="ATPase_P-typ_cation-transptr_C"/>
</dbReference>
<dbReference type="InterPro" id="IPR023298">
    <property type="entry name" value="ATPase_P-typ_TM_dom_sf"/>
</dbReference>
<dbReference type="GO" id="GO:0005886">
    <property type="term" value="C:plasma membrane"/>
    <property type="evidence" value="ECO:0007669"/>
    <property type="project" value="UniProtKB-SubCell"/>
</dbReference>
<evidence type="ECO:0000256" key="17">
    <source>
        <dbReference type="ARBA" id="ARBA00049360"/>
    </source>
</evidence>
<dbReference type="Gene3D" id="1.20.1110.10">
    <property type="entry name" value="Calcium-transporting ATPase, transmembrane domain"/>
    <property type="match status" value="2"/>
</dbReference>
<gene>
    <name evidence="21" type="ORF">FRZ00_14035</name>
</gene>
<feature type="compositionally biased region" description="Basic and acidic residues" evidence="18">
    <location>
        <begin position="303"/>
        <end position="313"/>
    </location>
</feature>
<dbReference type="GO" id="GO:0016887">
    <property type="term" value="F:ATP hydrolysis activity"/>
    <property type="evidence" value="ECO:0007669"/>
    <property type="project" value="InterPro"/>
</dbReference>
<feature type="compositionally biased region" description="Low complexity" evidence="18">
    <location>
        <begin position="1239"/>
        <end position="1249"/>
    </location>
</feature>
<evidence type="ECO:0000256" key="12">
    <source>
        <dbReference type="ARBA" id="ARBA00022989"/>
    </source>
</evidence>
<proteinExistence type="inferred from homology"/>
<dbReference type="InterPro" id="IPR023299">
    <property type="entry name" value="ATPase_P-typ_cyto_dom_N"/>
</dbReference>
<dbReference type="Gene3D" id="3.40.1110.10">
    <property type="entry name" value="Calcium-transporting ATPase, cytoplasmic domain N"/>
    <property type="match status" value="3"/>
</dbReference>
<comment type="catalytic activity">
    <reaction evidence="16">
        <text>Cu(+)(in) + ATP + H2O = Cu(+)(out) + ADP + phosphate + H(+)</text>
        <dbReference type="Rhea" id="RHEA:25792"/>
        <dbReference type="ChEBI" id="CHEBI:15377"/>
        <dbReference type="ChEBI" id="CHEBI:15378"/>
        <dbReference type="ChEBI" id="CHEBI:30616"/>
        <dbReference type="ChEBI" id="CHEBI:43474"/>
        <dbReference type="ChEBI" id="CHEBI:49552"/>
        <dbReference type="ChEBI" id="CHEBI:456216"/>
        <dbReference type="EC" id="7.2.2.8"/>
    </reaction>
</comment>
<dbReference type="EMBL" id="VOKX01000026">
    <property type="protein sequence ID" value="KAB7845588.1"/>
    <property type="molecule type" value="Genomic_DNA"/>
</dbReference>
<evidence type="ECO:0000256" key="5">
    <source>
        <dbReference type="ARBA" id="ARBA00022692"/>
    </source>
</evidence>
<dbReference type="SUPFAM" id="SSF81660">
    <property type="entry name" value="Metal cation-transporting ATPase, ATP-binding domain N"/>
    <property type="match status" value="1"/>
</dbReference>
<keyword evidence="11" id="KW-1278">Translocase</keyword>
<dbReference type="InterPro" id="IPR036412">
    <property type="entry name" value="HAD-like_sf"/>
</dbReference>
<keyword evidence="13" id="KW-0186">Copper</keyword>
<dbReference type="GO" id="GO:0140581">
    <property type="term" value="F:P-type monovalent copper transporter activity"/>
    <property type="evidence" value="ECO:0007669"/>
    <property type="project" value="UniProtKB-EC"/>
</dbReference>
<evidence type="ECO:0000256" key="10">
    <source>
        <dbReference type="ARBA" id="ARBA00022842"/>
    </source>
</evidence>
<keyword evidence="6" id="KW-0479">Metal-binding</keyword>
<keyword evidence="5" id="KW-0812">Transmembrane</keyword>
<evidence type="ECO:0000256" key="6">
    <source>
        <dbReference type="ARBA" id="ARBA00022723"/>
    </source>
</evidence>
<feature type="region of interest" description="Disordered" evidence="18">
    <location>
        <begin position="1171"/>
        <end position="1289"/>
    </location>
</feature>
<evidence type="ECO:0000313" key="22">
    <source>
        <dbReference type="Proteomes" id="UP000327000"/>
    </source>
</evidence>
<dbReference type="InterPro" id="IPR018303">
    <property type="entry name" value="ATPase_P-typ_P_site"/>
</dbReference>
<dbReference type="InterPro" id="IPR044492">
    <property type="entry name" value="P_typ_ATPase_HD_dom"/>
</dbReference>
<feature type="compositionally biased region" description="Gly residues" evidence="18">
    <location>
        <begin position="1174"/>
        <end position="1184"/>
    </location>
</feature>
<dbReference type="Pfam" id="PF00689">
    <property type="entry name" value="Cation_ATPase_C"/>
    <property type="match status" value="1"/>
</dbReference>
<dbReference type="PANTHER" id="PTHR24093:SF513">
    <property type="entry name" value="CATION-TRANSPORTING ATPASE I-RELATED"/>
    <property type="match status" value="1"/>
</dbReference>
<dbReference type="GO" id="GO:0046872">
    <property type="term" value="F:metal ion binding"/>
    <property type="evidence" value="ECO:0007669"/>
    <property type="project" value="UniProtKB-KW"/>
</dbReference>
<dbReference type="InterPro" id="IPR001757">
    <property type="entry name" value="P_typ_ATPase"/>
</dbReference>
<evidence type="ECO:0000256" key="13">
    <source>
        <dbReference type="ARBA" id="ARBA00023008"/>
    </source>
</evidence>
<dbReference type="InterPro" id="IPR059000">
    <property type="entry name" value="ATPase_P-type_domA"/>
</dbReference>
<dbReference type="PROSITE" id="PS00154">
    <property type="entry name" value="ATPASE_E1_E2"/>
    <property type="match status" value="1"/>
</dbReference>
<evidence type="ECO:0000256" key="3">
    <source>
        <dbReference type="ARBA" id="ARBA00012517"/>
    </source>
</evidence>
<dbReference type="NCBIfam" id="TIGR01494">
    <property type="entry name" value="ATPase_P-type"/>
    <property type="match status" value="2"/>
</dbReference>
<dbReference type="GO" id="GO:0005524">
    <property type="term" value="F:ATP binding"/>
    <property type="evidence" value="ECO:0007669"/>
    <property type="project" value="UniProtKB-KW"/>
</dbReference>
<evidence type="ECO:0000256" key="9">
    <source>
        <dbReference type="ARBA" id="ARBA00022840"/>
    </source>
</evidence>
<keyword evidence="10" id="KW-0460">Magnesium</keyword>
<evidence type="ECO:0000256" key="7">
    <source>
        <dbReference type="ARBA" id="ARBA00022741"/>
    </source>
</evidence>
<evidence type="ECO:0000256" key="11">
    <source>
        <dbReference type="ARBA" id="ARBA00022967"/>
    </source>
</evidence>
<feature type="region of interest" description="Disordered" evidence="18">
    <location>
        <begin position="1649"/>
        <end position="1691"/>
    </location>
</feature>
<dbReference type="OrthoDB" id="9814270at2"/>
<dbReference type="EC" id="7.2.2.8" evidence="3"/>
<keyword evidence="9" id="KW-0067">ATP-binding</keyword>
<organism evidence="21 22">
    <name type="scientific">Streptomyces mobaraensis</name>
    <name type="common">Streptoverticillium mobaraense</name>
    <dbReference type="NCBI Taxonomy" id="35621"/>
    <lineage>
        <taxon>Bacteria</taxon>
        <taxon>Bacillati</taxon>
        <taxon>Actinomycetota</taxon>
        <taxon>Actinomycetes</taxon>
        <taxon>Kitasatosporales</taxon>
        <taxon>Streptomycetaceae</taxon>
        <taxon>Streptomyces</taxon>
    </lineage>
</organism>
<name>A0A5N5W9Q9_STRMB</name>
<keyword evidence="22" id="KW-1185">Reference proteome</keyword>
<feature type="compositionally biased region" description="Low complexity" evidence="18">
    <location>
        <begin position="1268"/>
        <end position="1280"/>
    </location>
</feature>
<comment type="caution">
    <text evidence="21">The sequence shown here is derived from an EMBL/GenBank/DDBJ whole genome shotgun (WGS) entry which is preliminary data.</text>
</comment>
<dbReference type="SFLD" id="SFLDS00003">
    <property type="entry name" value="Haloacid_Dehalogenase"/>
    <property type="match status" value="1"/>
</dbReference>
<dbReference type="Pfam" id="PF00702">
    <property type="entry name" value="Hydrolase"/>
    <property type="match status" value="1"/>
</dbReference>
<dbReference type="PRINTS" id="PR00119">
    <property type="entry name" value="CATATPASE"/>
</dbReference>
<dbReference type="Proteomes" id="UP000327000">
    <property type="component" value="Unassembled WGS sequence"/>
</dbReference>
<evidence type="ECO:0000256" key="16">
    <source>
        <dbReference type="ARBA" id="ARBA00049289"/>
    </source>
</evidence>
<keyword evidence="7" id="KW-0547">Nucleotide-binding</keyword>
<dbReference type="Pfam" id="PF13246">
    <property type="entry name" value="Cation_ATPase"/>
    <property type="match status" value="1"/>
</dbReference>
<dbReference type="GO" id="GO:0005388">
    <property type="term" value="F:P-type calcium transporter activity"/>
    <property type="evidence" value="ECO:0007669"/>
    <property type="project" value="TreeGrafter"/>
</dbReference>
<dbReference type="FunFam" id="3.40.50.1000:FF:000144">
    <property type="entry name" value="copper-transporting ATPase 1 isoform X2"/>
    <property type="match status" value="1"/>
</dbReference>
<dbReference type="Pfam" id="PF00122">
    <property type="entry name" value="E1-E2_ATPase"/>
    <property type="match status" value="1"/>
</dbReference>
<feature type="domain" description="Cation-transporting P-type ATPase C-terminal" evidence="20">
    <location>
        <begin position="1487"/>
        <end position="1642"/>
    </location>
</feature>
<evidence type="ECO:0000256" key="15">
    <source>
        <dbReference type="ARBA" id="ARBA00023136"/>
    </source>
</evidence>
<evidence type="ECO:0000259" key="20">
    <source>
        <dbReference type="Pfam" id="PF00689"/>
    </source>
</evidence>
<evidence type="ECO:0000256" key="14">
    <source>
        <dbReference type="ARBA" id="ARBA00023065"/>
    </source>
</evidence>
<comment type="catalytic activity">
    <reaction evidence="17">
        <text>ATP + H2O = ADP + phosphate + H(+)</text>
        <dbReference type="Rhea" id="RHEA:13065"/>
        <dbReference type="ChEBI" id="CHEBI:15377"/>
        <dbReference type="ChEBI" id="CHEBI:15378"/>
        <dbReference type="ChEBI" id="CHEBI:30616"/>
        <dbReference type="ChEBI" id="CHEBI:43474"/>
        <dbReference type="ChEBI" id="CHEBI:456216"/>
    </reaction>
</comment>
<comment type="subcellular location">
    <subcellularLocation>
        <location evidence="1">Cell membrane</location>
        <topology evidence="1">Multi-pass membrane protein</topology>
    </subcellularLocation>
</comment>
<feature type="domain" description="P-type ATPase A" evidence="19">
    <location>
        <begin position="817"/>
        <end position="915"/>
    </location>
</feature>
<dbReference type="PANTHER" id="PTHR24093">
    <property type="entry name" value="CATION TRANSPORTING ATPASE"/>
    <property type="match status" value="1"/>
</dbReference>
<keyword evidence="14" id="KW-0406">Ion transport</keyword>
<evidence type="ECO:0000313" key="21">
    <source>
        <dbReference type="EMBL" id="KAB7845588.1"/>
    </source>
</evidence>
<feature type="region of interest" description="Disordered" evidence="18">
    <location>
        <begin position="300"/>
        <end position="324"/>
    </location>
</feature>
<evidence type="ECO:0000256" key="8">
    <source>
        <dbReference type="ARBA" id="ARBA00022796"/>
    </source>
</evidence>
<evidence type="ECO:0000256" key="4">
    <source>
        <dbReference type="ARBA" id="ARBA00022448"/>
    </source>
</evidence>
<dbReference type="RefSeq" id="WP_152263698.1">
    <property type="nucleotide sequence ID" value="NZ_VOKX01000026.1"/>
</dbReference>
<evidence type="ECO:0000256" key="1">
    <source>
        <dbReference type="ARBA" id="ARBA00004651"/>
    </source>
</evidence>
<dbReference type="Gene3D" id="2.70.150.10">
    <property type="entry name" value="Calcium-transporting ATPase, cytoplasmic transduction domain A"/>
    <property type="match status" value="1"/>
</dbReference>
<dbReference type="SFLD" id="SFLDF00027">
    <property type="entry name" value="p-type_atpase"/>
    <property type="match status" value="1"/>
</dbReference>
<dbReference type="InterPro" id="IPR008250">
    <property type="entry name" value="ATPase_P-typ_transduc_dom_A_sf"/>
</dbReference>
<accession>A0A5N5W9Q9</accession>
<dbReference type="Gene3D" id="3.40.50.1000">
    <property type="entry name" value="HAD superfamily/HAD-like"/>
    <property type="match status" value="2"/>
</dbReference>
<evidence type="ECO:0000256" key="2">
    <source>
        <dbReference type="ARBA" id="ARBA00006024"/>
    </source>
</evidence>
<sequence length="1691" mass="171474">MCAPLASPADGRGPEVHSEVREVPVGSWSALVPALVGTALRAGPVRAWDTAAGALDWGRRTAGEALSSLTTAVAAGLTEAGAALAEGGRDRTRRRMWTGGGRIHLEVRGLGRGERHDRLAAALCEALQRLEGVNWAEVNAVLGHLVIDADEDRLDPADVLELVEGLEEEHLAAGAFDADRPRPPFDTVPATLTKVALAADCVGLVCATARRLSPLPALPPALRLPVVLAETQPRLRRLLEDRLGREHADVLLAASNAAAHALTRGVGPLGLDLVHRVWRLAEIRARQDVWALREPELVGDGGDLPRRAPERTGRPVPLPEGPVESCGRRTALTALLGAGGLLAWTRDPERAARTVVSTAPKAAEAGREAFAARLGRDLARAGALPLDPGALRRLDRVTTVLFDAPVLCAPRPRLLSAVATGELDEAALWSAAHRVLARFAVAELCGPGPWAAGDWRLERARDAPAGRPDAAGGLALDLWGPDGTRAGRVLVGCALDPLADALLAVARGPTRRVLLTEHVSAAELLPRAHRTVPAGIPLCEEVRRLQRDGEVVLLVARGDACRDEDAAAADVTVTVPPRAGAPGGPCWSADLVCGPGTALVWRTLAALEPAREVSAASARLSLGGSLLGALIATGGARGGRTGLATSPVHGAALLAMAGGVLAARRVAGRPLPPGRVRGTWHALGAWETLSMLRASDGLDRPAPPRPARRPVPLTAAARGPGRLLGAVREELRDPLTPVLTLGAAASVAVGSTVDSALVGGVMTGNALISGVQRLRAERALSGLLLAERPTAHRLSWSPGPSGAAPDALLRSMAAAPVRTVPADELRAGDVVALGPTDVVPADARLLAADRLELDESPLTGESAPVPKDTRATPGADLADRSCMVYQGCTVLAGSGYAVVTATGAQTEAGRAADLVGEATAAPGIEAHLAALTRAALPAVGVGGGAVTLLGLVRGVPLRQAVASGVAIAVAAVPEGLPLVATVAQSAAARRLSRHGVLTRSARALEALGRVDTVCFDKTGTLTRGRLSVTRVALPGQDPPPLDNPAARRLLRTAARACPPPVPDRPPPHATDRAVLDAATAHGTPDAAWRLTAELPFETARGYSASLGTDDGTPLLVVKGAPETVLARCATVTTGDGTTAPLDAERLRAAQESVQELARDGLRVLAVAEARPAGAGDGRGPSAGRGRGDGARLAGTAVPGGGRSADAAGVGSRHAATAGAEGGAQLATPRCAETRPTVMARGQASRAAAGPSGGAGRAGTDPDGDDARTAATGPGDAAEPGGADGGGAEPELTELVRDLTLLGFLALADTPRPGAAEAVRRLTEAGTRVVMITGDHPATAAAVARELGVPAGEVVTGPQLDTLPEPARTARVAGATVFARVSPEQKAGIVHALRSAGRVVAMAGDGINDAAAIRLADVGIGLSAHGSTSARAAADLVLAEPDPRRIVAALLEGRALWRSVRDAVAVLVGGNAGEVAFTVLGTALSGRAPLGTRQFLLVNLLTDMLPALAIAVARTGAAEDDDLAAGPVPAPLGRELARALAVRGTATALGAAAAWQCGRATGRAGRASTMGLAALVLTQLGQTLTTDWRSPLVLTTAGLSALALVGVVQTPGVSHFFGCCPLGPVAWGTVLGTSAAATFAAALAPRLLGGDGDGDRATGTPPPPPTDDHPPHPGRPSSGAAPERGARWSPVG</sequence>
<reference evidence="21 22" key="1">
    <citation type="journal article" date="2019" name="Microb. Cell Fact.">
        <title>Exploring novel herbicidin analogues by transcriptional regulator overexpression and MS/MS molecular networking.</title>
        <authorList>
            <person name="Shi Y."/>
            <person name="Gu R."/>
            <person name="Li Y."/>
            <person name="Wang X."/>
            <person name="Ren W."/>
            <person name="Li X."/>
            <person name="Wang L."/>
            <person name="Xie Y."/>
            <person name="Hong B."/>
        </authorList>
    </citation>
    <scope>NUCLEOTIDE SEQUENCE [LARGE SCALE GENOMIC DNA]</scope>
    <source>
        <strain evidence="21 22">US-43</strain>
    </source>
</reference>
<keyword evidence="15" id="KW-0472">Membrane</keyword>
<dbReference type="SUPFAM" id="SSF81653">
    <property type="entry name" value="Calcium ATPase, transduction domain A"/>
    <property type="match status" value="1"/>
</dbReference>
<comment type="similarity">
    <text evidence="2">Belongs to the cation transport ATPase (P-type) (TC 3.A.3) family. Type IB subfamily.</text>
</comment>
<dbReference type="SUPFAM" id="SSF56784">
    <property type="entry name" value="HAD-like"/>
    <property type="match status" value="1"/>
</dbReference>
<protein>
    <recommendedName>
        <fullName evidence="3">P-type Cu(+) transporter</fullName>
        <ecNumber evidence="3">7.2.2.8</ecNumber>
    </recommendedName>
</protein>
<dbReference type="InterPro" id="IPR023214">
    <property type="entry name" value="HAD_sf"/>
</dbReference>
<evidence type="ECO:0000259" key="19">
    <source>
        <dbReference type="Pfam" id="PF00122"/>
    </source>
</evidence>
<dbReference type="SUPFAM" id="SSF81665">
    <property type="entry name" value="Calcium ATPase, transmembrane domain M"/>
    <property type="match status" value="1"/>
</dbReference>
<evidence type="ECO:0000256" key="18">
    <source>
        <dbReference type="SAM" id="MobiDB-lite"/>
    </source>
</evidence>
<keyword evidence="8" id="KW-0187">Copper transport</keyword>
<dbReference type="SFLD" id="SFLDG00002">
    <property type="entry name" value="C1.7:_P-type_atpase_like"/>
    <property type="match status" value="1"/>
</dbReference>